<dbReference type="Proteomes" id="UP000503004">
    <property type="component" value="Chromosome"/>
</dbReference>
<proteinExistence type="predicted"/>
<evidence type="ECO:0000313" key="1">
    <source>
        <dbReference type="EMBL" id="QJD29853.1"/>
    </source>
</evidence>
<keyword evidence="2" id="KW-1185">Reference proteome</keyword>
<dbReference type="AlphaFoldDB" id="A0A858Q7S5"/>
<sequence>MPTESGLLLYGTDGCHLCEEAESVLASLGVAAKVVDIAGDDDLLQRYGVRIPVLRDGAGRELGWPFDAEAARRFLEHE</sequence>
<dbReference type="PROSITE" id="PS51354">
    <property type="entry name" value="GLUTAREDOXIN_2"/>
    <property type="match status" value="1"/>
</dbReference>
<reference evidence="2" key="1">
    <citation type="submission" date="2019-12" db="EMBL/GenBank/DDBJ databases">
        <authorList>
            <person name="Awala S.I."/>
            <person name="Rhee S.K."/>
        </authorList>
    </citation>
    <scope>NUCLEOTIDE SEQUENCE [LARGE SCALE GENOMIC DNA]</scope>
    <source>
        <strain evidence="2">IM1</strain>
    </source>
</reference>
<name>A0A858Q7S5_9GAMM</name>
<dbReference type="Pfam" id="PF05768">
    <property type="entry name" value="Glrx-like"/>
    <property type="match status" value="1"/>
</dbReference>
<dbReference type="InterPro" id="IPR008554">
    <property type="entry name" value="Glutaredoxin-like"/>
</dbReference>
<dbReference type="EMBL" id="CP046565">
    <property type="protein sequence ID" value="QJD29853.1"/>
    <property type="molecule type" value="Genomic_DNA"/>
</dbReference>
<evidence type="ECO:0000313" key="2">
    <source>
        <dbReference type="Proteomes" id="UP000503004"/>
    </source>
</evidence>
<dbReference type="Gene3D" id="3.40.30.10">
    <property type="entry name" value="Glutaredoxin"/>
    <property type="match status" value="1"/>
</dbReference>
<protein>
    <submittedName>
        <fullName evidence="1">Glutaredoxin family protein</fullName>
    </submittedName>
</protein>
<gene>
    <name evidence="1" type="ORF">GNH96_07620</name>
</gene>
<organism evidence="1 2">
    <name type="scientific">Methylococcus geothermalis</name>
    <dbReference type="NCBI Taxonomy" id="2681310"/>
    <lineage>
        <taxon>Bacteria</taxon>
        <taxon>Pseudomonadati</taxon>
        <taxon>Pseudomonadota</taxon>
        <taxon>Gammaproteobacteria</taxon>
        <taxon>Methylococcales</taxon>
        <taxon>Methylococcaceae</taxon>
        <taxon>Methylococcus</taxon>
    </lineage>
</organism>
<dbReference type="InterPro" id="IPR036249">
    <property type="entry name" value="Thioredoxin-like_sf"/>
</dbReference>
<dbReference type="SUPFAM" id="SSF52833">
    <property type="entry name" value="Thioredoxin-like"/>
    <property type="match status" value="1"/>
</dbReference>
<dbReference type="KEGG" id="metu:GNH96_07620"/>
<accession>A0A858Q7S5</accession>